<feature type="region of interest" description="Disordered" evidence="18">
    <location>
        <begin position="187"/>
        <end position="262"/>
    </location>
</feature>
<feature type="region of interest" description="Disordered" evidence="18">
    <location>
        <begin position="1"/>
        <end position="45"/>
    </location>
</feature>
<evidence type="ECO:0000256" key="3">
    <source>
        <dbReference type="ARBA" id="ARBA00004177"/>
    </source>
</evidence>
<dbReference type="Gene3D" id="3.30.40.10">
    <property type="entry name" value="Zinc/RING finger domain, C3HC4 (zinc finger)"/>
    <property type="match status" value="2"/>
</dbReference>
<keyword evidence="9" id="KW-0479">Metal-binding</keyword>
<dbReference type="PROSITE" id="PS50178">
    <property type="entry name" value="ZF_FYVE"/>
    <property type="match status" value="1"/>
</dbReference>
<feature type="compositionally biased region" description="Polar residues" evidence="18">
    <location>
        <begin position="108"/>
        <end position="126"/>
    </location>
</feature>
<evidence type="ECO:0000256" key="10">
    <source>
        <dbReference type="ARBA" id="ARBA00022753"/>
    </source>
</evidence>
<dbReference type="InterPro" id="IPR017455">
    <property type="entry name" value="Znf_FYVE-rel"/>
</dbReference>
<dbReference type="PROSITE" id="PS50089">
    <property type="entry name" value="ZF_RING_2"/>
    <property type="match status" value="1"/>
</dbReference>
<feature type="domain" description="FYVE-type" evidence="20">
    <location>
        <begin position="269"/>
        <end position="360"/>
    </location>
</feature>
<evidence type="ECO:0000259" key="19">
    <source>
        <dbReference type="PROSITE" id="PS50089"/>
    </source>
</evidence>
<protein>
    <recommendedName>
        <fullName evidence="6">RING-type E3 ubiquitin transferase</fullName>
        <ecNumber evidence="6">2.3.2.27</ecNumber>
    </recommendedName>
</protein>
<dbReference type="PANTHER" id="PTHR46661">
    <property type="entry name" value="E3 UBIQUITIN-PROTEIN LIGASE ZNRF1-LIKE PROTEIN"/>
    <property type="match status" value="1"/>
</dbReference>
<dbReference type="OrthoDB" id="660555at2759"/>
<evidence type="ECO:0000313" key="22">
    <source>
        <dbReference type="Proteomes" id="UP000029964"/>
    </source>
</evidence>
<evidence type="ECO:0000256" key="14">
    <source>
        <dbReference type="ARBA" id="ARBA00023136"/>
    </source>
</evidence>
<evidence type="ECO:0000256" key="13">
    <source>
        <dbReference type="ARBA" id="ARBA00022833"/>
    </source>
</evidence>
<dbReference type="InterPro" id="IPR001841">
    <property type="entry name" value="Znf_RING"/>
</dbReference>
<dbReference type="GO" id="GO:0061630">
    <property type="term" value="F:ubiquitin protein ligase activity"/>
    <property type="evidence" value="ECO:0007669"/>
    <property type="project" value="UniProtKB-EC"/>
</dbReference>
<dbReference type="InterPro" id="IPR011011">
    <property type="entry name" value="Znf_FYVE_PHD"/>
</dbReference>
<proteinExistence type="predicted"/>
<dbReference type="InterPro" id="IPR051878">
    <property type="entry name" value="ZNRF_ubiq-protein_ligase"/>
</dbReference>
<evidence type="ECO:0000313" key="21">
    <source>
        <dbReference type="EMBL" id="KFH47896.1"/>
    </source>
</evidence>
<dbReference type="SUPFAM" id="SSF57903">
    <property type="entry name" value="FYVE/PHD zinc finger"/>
    <property type="match status" value="1"/>
</dbReference>
<keyword evidence="7" id="KW-0808">Transferase</keyword>
<comment type="subcellular location">
    <subcellularLocation>
        <location evidence="3">Endosome</location>
    </subcellularLocation>
    <subcellularLocation>
        <location evidence="4">Lysosome</location>
    </subcellularLocation>
    <subcellularLocation>
        <location evidence="2">Membrane</location>
        <topology evidence="2">Peripheral membrane protein</topology>
    </subcellularLocation>
</comment>
<evidence type="ECO:0000256" key="1">
    <source>
        <dbReference type="ARBA" id="ARBA00000900"/>
    </source>
</evidence>
<feature type="region of interest" description="Disordered" evidence="18">
    <location>
        <begin position="61"/>
        <end position="173"/>
    </location>
</feature>
<keyword evidence="8" id="KW-0519">Myristate</keyword>
<dbReference type="GO" id="GO:0016020">
    <property type="term" value="C:membrane"/>
    <property type="evidence" value="ECO:0007669"/>
    <property type="project" value="UniProtKB-SubCell"/>
</dbReference>
<dbReference type="GO" id="GO:0005768">
    <property type="term" value="C:endosome"/>
    <property type="evidence" value="ECO:0007669"/>
    <property type="project" value="UniProtKB-SubCell"/>
</dbReference>
<dbReference type="GO" id="GO:0008270">
    <property type="term" value="F:zinc ion binding"/>
    <property type="evidence" value="ECO:0007669"/>
    <property type="project" value="UniProtKB-KW"/>
</dbReference>
<dbReference type="SMART" id="SM00064">
    <property type="entry name" value="FYVE"/>
    <property type="match status" value="1"/>
</dbReference>
<keyword evidence="11 17" id="KW-0863">Zinc-finger</keyword>
<evidence type="ECO:0000256" key="4">
    <source>
        <dbReference type="ARBA" id="ARBA00004371"/>
    </source>
</evidence>
<dbReference type="STRING" id="857340.A0A086TEW4"/>
<organism evidence="21 22">
    <name type="scientific">Hapsidospora chrysogenum (strain ATCC 11550 / CBS 779.69 / DSM 880 / IAM 14645 / JCM 23072 / IMI 49137)</name>
    <name type="common">Acremonium chrysogenum</name>
    <dbReference type="NCBI Taxonomy" id="857340"/>
    <lineage>
        <taxon>Eukaryota</taxon>
        <taxon>Fungi</taxon>
        <taxon>Dikarya</taxon>
        <taxon>Ascomycota</taxon>
        <taxon>Pezizomycotina</taxon>
        <taxon>Sordariomycetes</taxon>
        <taxon>Hypocreomycetidae</taxon>
        <taxon>Hypocreales</taxon>
        <taxon>Bionectriaceae</taxon>
        <taxon>Hapsidospora</taxon>
    </lineage>
</organism>
<feature type="compositionally biased region" description="Low complexity" evidence="18">
    <location>
        <begin position="135"/>
        <end position="146"/>
    </location>
</feature>
<evidence type="ECO:0000256" key="17">
    <source>
        <dbReference type="PROSITE-ProRule" id="PRU00175"/>
    </source>
</evidence>
<name>A0A086TEW4_HAPC1</name>
<evidence type="ECO:0000259" key="20">
    <source>
        <dbReference type="PROSITE" id="PS50178"/>
    </source>
</evidence>
<feature type="region of interest" description="Disordered" evidence="18">
    <location>
        <begin position="521"/>
        <end position="544"/>
    </location>
</feature>
<evidence type="ECO:0000256" key="18">
    <source>
        <dbReference type="SAM" id="MobiDB-lite"/>
    </source>
</evidence>
<dbReference type="GO" id="GO:0070936">
    <property type="term" value="P:protein K48-linked ubiquitination"/>
    <property type="evidence" value="ECO:0007669"/>
    <property type="project" value="TreeGrafter"/>
</dbReference>
<dbReference type="CDD" id="cd16489">
    <property type="entry name" value="mRING-CH-C4HC2H_ZNRF"/>
    <property type="match status" value="1"/>
</dbReference>
<keyword evidence="22" id="KW-1185">Reference proteome</keyword>
<evidence type="ECO:0000256" key="5">
    <source>
        <dbReference type="ARBA" id="ARBA00004906"/>
    </source>
</evidence>
<dbReference type="Pfam" id="PF01363">
    <property type="entry name" value="FYVE"/>
    <property type="match status" value="1"/>
</dbReference>
<evidence type="ECO:0000256" key="15">
    <source>
        <dbReference type="ARBA" id="ARBA00023228"/>
    </source>
</evidence>
<evidence type="ECO:0000256" key="16">
    <source>
        <dbReference type="ARBA" id="ARBA00023288"/>
    </source>
</evidence>
<dbReference type="AlphaFoldDB" id="A0A086TEW4"/>
<dbReference type="GO" id="GO:0043161">
    <property type="term" value="P:proteasome-mediated ubiquitin-dependent protein catabolic process"/>
    <property type="evidence" value="ECO:0007669"/>
    <property type="project" value="TreeGrafter"/>
</dbReference>
<dbReference type="InterPro" id="IPR013083">
    <property type="entry name" value="Znf_RING/FYVE/PHD"/>
</dbReference>
<reference evidence="22" key="1">
    <citation type="journal article" date="2014" name="Genome Announc.">
        <title>Genome sequence and annotation of Acremonium chrysogenum, producer of the beta-lactam antibiotic cephalosporin C.</title>
        <authorList>
            <person name="Terfehr D."/>
            <person name="Dahlmann T.A."/>
            <person name="Specht T."/>
            <person name="Zadra I."/>
            <person name="Kuernsteiner H."/>
            <person name="Kueck U."/>
        </authorList>
    </citation>
    <scope>NUCLEOTIDE SEQUENCE [LARGE SCALE GENOMIC DNA]</scope>
    <source>
        <strain evidence="22">ATCC 11550 / CBS 779.69 / DSM 880 / IAM 14645 / JCM 23072 / IMI 49137</strain>
    </source>
</reference>
<evidence type="ECO:0000256" key="11">
    <source>
        <dbReference type="ARBA" id="ARBA00022771"/>
    </source>
</evidence>
<feature type="compositionally biased region" description="Low complexity" evidence="18">
    <location>
        <begin position="236"/>
        <end position="259"/>
    </location>
</feature>
<evidence type="ECO:0000256" key="7">
    <source>
        <dbReference type="ARBA" id="ARBA00022679"/>
    </source>
</evidence>
<dbReference type="SUPFAM" id="SSF57850">
    <property type="entry name" value="RING/U-box"/>
    <property type="match status" value="1"/>
</dbReference>
<keyword evidence="12" id="KW-0833">Ubl conjugation pathway</keyword>
<feature type="domain" description="RING-type" evidence="19">
    <location>
        <begin position="564"/>
        <end position="606"/>
    </location>
</feature>
<sequence>MATPSDPASPAALLDATTPDGYSDTPHADSASSSHTGGDAAEAGSVTCRWKTSRFHDQECSRYFDCPSHTVERRLSSDQTEGRPESPPLVFQTDELPDDIYGGDRDTSNQQPTTSSRPQSIASGESSPPDITLRDGLASAGSADAAQTSTLPHETEDLETMERADGYNQPGRVSAQSGLVSAMSSFDPFRDIEHPGQSSTATGTLAEAPQLSTPRQVQPPLGGISGNHSTSRRGSRVSSHGVASHGQTQQQPGGSTSPSDFVLPRWQRDAEVTYCPICRTQFGIFVRKHHCRKCGRVVCSGCSPHRIIIPHQYIVRPPGSETDALMSMDLDSFGVGFMGVNGMSGGERVRLCNPCVPDPNTAPPQTAAGAQRYRTALTPRERYQRSRRSIGDVYLGAPSQSHDTFQTFAARNRATSMQHQPGHAIPGPSSSRHRASGARYPSAAVPQYSVVGTSSTSVPSYSDRHGSLRGAPSSSRQRTLPPTPRIAEEDECPICHRELPPRHLPNFESLRESHINSCIRSHSSYGPPDATTGGNEQQPAPPPRRTGMYVYPATEKDCIDDAECTICLEEFTVGVPMARLECLCRFHKTCISAWFVKHPGRCPVHQHGSFGY</sequence>
<feature type="compositionally biased region" description="Low complexity" evidence="18">
    <location>
        <begin position="448"/>
        <end position="461"/>
    </location>
</feature>
<comment type="pathway">
    <text evidence="5">Protein modification; protein ubiquitination.</text>
</comment>
<dbReference type="Pfam" id="PF13639">
    <property type="entry name" value="zf-RING_2"/>
    <property type="match status" value="1"/>
</dbReference>
<comment type="catalytic activity">
    <reaction evidence="1">
        <text>S-ubiquitinyl-[E2 ubiquitin-conjugating enzyme]-L-cysteine + [acceptor protein]-L-lysine = [E2 ubiquitin-conjugating enzyme]-L-cysteine + N(6)-ubiquitinyl-[acceptor protein]-L-lysine.</text>
        <dbReference type="EC" id="2.3.2.27"/>
    </reaction>
</comment>
<dbReference type="InterPro" id="IPR000306">
    <property type="entry name" value="Znf_FYVE"/>
</dbReference>
<keyword evidence="10" id="KW-0967">Endosome</keyword>
<feature type="compositionally biased region" description="Basic and acidic residues" evidence="18">
    <location>
        <begin position="70"/>
        <end position="84"/>
    </location>
</feature>
<dbReference type="EC" id="2.3.2.27" evidence="6"/>
<feature type="region of interest" description="Disordered" evidence="18">
    <location>
        <begin position="415"/>
        <end position="487"/>
    </location>
</feature>
<evidence type="ECO:0000256" key="12">
    <source>
        <dbReference type="ARBA" id="ARBA00022786"/>
    </source>
</evidence>
<dbReference type="PANTHER" id="PTHR46661:SF4">
    <property type="entry name" value="RING-TYPE DOMAIN-CONTAINING PROTEIN"/>
    <property type="match status" value="1"/>
</dbReference>
<dbReference type="EMBL" id="JPKY01000006">
    <property type="protein sequence ID" value="KFH47896.1"/>
    <property type="molecule type" value="Genomic_DNA"/>
</dbReference>
<accession>A0A086TEW4</accession>
<evidence type="ECO:0000256" key="8">
    <source>
        <dbReference type="ARBA" id="ARBA00022707"/>
    </source>
</evidence>
<keyword evidence="13" id="KW-0862">Zinc</keyword>
<dbReference type="SMART" id="SM00184">
    <property type="entry name" value="RING"/>
    <property type="match status" value="2"/>
</dbReference>
<evidence type="ECO:0000256" key="9">
    <source>
        <dbReference type="ARBA" id="ARBA00022723"/>
    </source>
</evidence>
<keyword evidence="16" id="KW-0449">Lipoprotein</keyword>
<evidence type="ECO:0000256" key="2">
    <source>
        <dbReference type="ARBA" id="ARBA00004170"/>
    </source>
</evidence>
<dbReference type="Proteomes" id="UP000029964">
    <property type="component" value="Unassembled WGS sequence"/>
</dbReference>
<comment type="caution">
    <text evidence="21">The sequence shown here is derived from an EMBL/GenBank/DDBJ whole genome shotgun (WGS) entry which is preliminary data.</text>
</comment>
<keyword evidence="15" id="KW-0458">Lysosome</keyword>
<gene>
    <name evidence="21" type="ORF">ACRE_012460</name>
</gene>
<evidence type="ECO:0000256" key="6">
    <source>
        <dbReference type="ARBA" id="ARBA00012483"/>
    </source>
</evidence>
<keyword evidence="14" id="KW-0472">Membrane</keyword>
<dbReference type="HOGENOM" id="CLU_022550_3_0_1"/>